<dbReference type="GO" id="GO:0006302">
    <property type="term" value="P:double-strand break repair"/>
    <property type="evidence" value="ECO:0007669"/>
    <property type="project" value="TreeGrafter"/>
</dbReference>
<dbReference type="Proteomes" id="UP000230638">
    <property type="component" value="Unassembled WGS sequence"/>
</dbReference>
<keyword evidence="1" id="KW-0547">Nucleotide-binding</keyword>
<dbReference type="InterPro" id="IPR027417">
    <property type="entry name" value="P-loop_NTPase"/>
</dbReference>
<dbReference type="GO" id="GO:0005524">
    <property type="term" value="F:ATP binding"/>
    <property type="evidence" value="ECO:0007669"/>
    <property type="project" value="UniProtKB-KW"/>
</dbReference>
<comment type="caution">
    <text evidence="4">The sequence shown here is derived from an EMBL/GenBank/DDBJ whole genome shotgun (WGS) entry which is preliminary data.</text>
</comment>
<dbReference type="EMBL" id="PCTL01000018">
    <property type="protein sequence ID" value="PIP73538.1"/>
    <property type="molecule type" value="Genomic_DNA"/>
</dbReference>
<evidence type="ECO:0000256" key="1">
    <source>
        <dbReference type="ARBA" id="ARBA00022741"/>
    </source>
</evidence>
<accession>A0A2H0CVS2</accession>
<reference evidence="4 5" key="1">
    <citation type="submission" date="2017-09" db="EMBL/GenBank/DDBJ databases">
        <title>Depth-based differentiation of microbial function through sediment-hosted aquifers and enrichment of novel symbionts in the deep terrestrial subsurface.</title>
        <authorList>
            <person name="Probst A.J."/>
            <person name="Ladd B."/>
            <person name="Jarett J.K."/>
            <person name="Geller-Mcgrath D.E."/>
            <person name="Sieber C.M."/>
            <person name="Emerson J.B."/>
            <person name="Anantharaman K."/>
            <person name="Thomas B.C."/>
            <person name="Malmstrom R."/>
            <person name="Stieglmeier M."/>
            <person name="Klingl A."/>
            <person name="Woyke T."/>
            <person name="Ryan C.M."/>
            <person name="Banfield J.F."/>
        </authorList>
    </citation>
    <scope>NUCLEOTIDE SEQUENCE [LARGE SCALE GENOMIC DNA]</scope>
    <source>
        <strain evidence="4">CG22_combo_CG10-13_8_21_14_all_47_15</strain>
    </source>
</reference>
<proteinExistence type="predicted"/>
<dbReference type="GO" id="GO:0003677">
    <property type="term" value="F:DNA binding"/>
    <property type="evidence" value="ECO:0007669"/>
    <property type="project" value="UniProtKB-KW"/>
</dbReference>
<dbReference type="GO" id="GO:0006270">
    <property type="term" value="P:DNA replication initiation"/>
    <property type="evidence" value="ECO:0007669"/>
    <property type="project" value="TreeGrafter"/>
</dbReference>
<protein>
    <recommendedName>
        <fullName evidence="6">Primosomal protein N</fullName>
    </recommendedName>
</protein>
<evidence type="ECO:0000313" key="5">
    <source>
        <dbReference type="Proteomes" id="UP000230638"/>
    </source>
</evidence>
<dbReference type="PANTHER" id="PTHR30580:SF0">
    <property type="entry name" value="PRIMOSOMAL PROTEIN N"/>
    <property type="match status" value="1"/>
</dbReference>
<gene>
    <name evidence="4" type="ORF">COW88_01665</name>
</gene>
<dbReference type="Gene3D" id="3.40.1440.60">
    <property type="entry name" value="PriA, 3(prime) DNA-binding domain"/>
    <property type="match status" value="1"/>
</dbReference>
<dbReference type="AlphaFoldDB" id="A0A2H0CVS2"/>
<dbReference type="PANTHER" id="PTHR30580">
    <property type="entry name" value="PRIMOSOMAL PROTEIN N"/>
    <property type="match status" value="1"/>
</dbReference>
<dbReference type="InterPro" id="IPR042115">
    <property type="entry name" value="PriA_3primeBD_sf"/>
</dbReference>
<sequence>MASITIAHVIPITKGIGKERLSYFTSQPIAPGMLAMVPLRNRVIPAIIIQCETASDIKSSLRSSDIGMKKIISVREGYFFLPAFLRALEKISDYHASTTGTVLESLSINAILSAAASIKESAGIIREHNGDADEAVAHEGLVFQAPDKERVASYKSTIRETFAKNESVFFCVPEIRDTERMATLLEKGISGYTFVFHSKLSSKEIVRRWNLALATNHPVLIIATPSFISIPRKDIGTIIMDKEGSSSYKQERRPFLDFRTALQFYAKELRAIFLYGDTLLRPETISKYKTGAYASFLPLQFRLLSTAEQLLSDMTRPPAIAGGRKEFELLSAEAKALIANTKNTNDKIFVFAARRGTYTLTSCNDCGRAVLCHSCKTPLVIHTKNKQQIFLCHKCGYMEPARDQCASCFGWRLAPLGIGAERVADEISKIAHERPIIAVTKDTATTKETEARVRKFLDTPGAILVGTERAIAALPAAIEHVVVISLDSMFAIPDFRINERVFRLLLALREHASETFIIQTRRAEDQLFQYALKGDLMSFYKHELAERKKFGYPPAGILIKISATGTEARARQEMETVRNFLDEYQMIVFPAFMPRARGAFTMHGILKIAPEHWPDSALLHKLRRLPPALSIDISPKHLL</sequence>
<organism evidence="4 5">
    <name type="scientific">Candidatus Lloydbacteria bacterium CG22_combo_CG10-13_8_21_14_all_47_15</name>
    <dbReference type="NCBI Taxonomy" id="1974635"/>
    <lineage>
        <taxon>Bacteria</taxon>
        <taxon>Candidatus Lloydiibacteriota</taxon>
    </lineage>
</organism>
<evidence type="ECO:0000313" key="4">
    <source>
        <dbReference type="EMBL" id="PIP73538.1"/>
    </source>
</evidence>
<name>A0A2H0CVS2_9BACT</name>
<dbReference type="Gene3D" id="3.40.50.300">
    <property type="entry name" value="P-loop containing nucleotide triphosphate hydrolases"/>
    <property type="match status" value="1"/>
</dbReference>
<dbReference type="GO" id="GO:0043138">
    <property type="term" value="F:3'-5' DNA helicase activity"/>
    <property type="evidence" value="ECO:0007669"/>
    <property type="project" value="TreeGrafter"/>
</dbReference>
<keyword evidence="3" id="KW-0238">DNA-binding</keyword>
<evidence type="ECO:0000256" key="2">
    <source>
        <dbReference type="ARBA" id="ARBA00022840"/>
    </source>
</evidence>
<keyword evidence="2" id="KW-0067">ATP-binding</keyword>
<evidence type="ECO:0000256" key="3">
    <source>
        <dbReference type="ARBA" id="ARBA00023125"/>
    </source>
</evidence>
<evidence type="ECO:0008006" key="6">
    <source>
        <dbReference type="Google" id="ProtNLM"/>
    </source>
</evidence>
<dbReference type="GO" id="GO:0006310">
    <property type="term" value="P:DNA recombination"/>
    <property type="evidence" value="ECO:0007669"/>
    <property type="project" value="TreeGrafter"/>
</dbReference>